<dbReference type="AlphaFoldDB" id="A0A1G8DHE8"/>
<organism evidence="2 3">
    <name type="scientific">Myroides phaeus</name>
    <dbReference type="NCBI Taxonomy" id="702745"/>
    <lineage>
        <taxon>Bacteria</taxon>
        <taxon>Pseudomonadati</taxon>
        <taxon>Bacteroidota</taxon>
        <taxon>Flavobacteriia</taxon>
        <taxon>Flavobacteriales</taxon>
        <taxon>Flavobacteriaceae</taxon>
        <taxon>Myroides</taxon>
    </lineage>
</organism>
<dbReference type="PROSITE" id="PS51257">
    <property type="entry name" value="PROKAR_LIPOPROTEIN"/>
    <property type="match status" value="1"/>
</dbReference>
<evidence type="ECO:0000313" key="2">
    <source>
        <dbReference type="EMBL" id="SDH57064.1"/>
    </source>
</evidence>
<dbReference type="EMBL" id="FNDQ01000007">
    <property type="protein sequence ID" value="SDH57064.1"/>
    <property type="molecule type" value="Genomic_DNA"/>
</dbReference>
<sequence length="166" mass="18940">MKIKRLFMSLLLVGMMFSCSNDDGLPFTVADKVVETPVDEEPVVKDVLEGNWTVAALILNDMDLGLNECETQSTISFLPEGVLEEVVVNFRCEREEEKRKGTWKALGDNKYQVRADAESPNAFFNDVEYSTLIVEEEQVVLRHKIQHEGENPYTLDLVLKKEQVKE</sequence>
<protein>
    <recommendedName>
        <fullName evidence="4">Lipocalin-like domain-containing protein</fullName>
    </recommendedName>
</protein>
<keyword evidence="1" id="KW-0732">Signal</keyword>
<reference evidence="3" key="1">
    <citation type="submission" date="2016-10" db="EMBL/GenBank/DDBJ databases">
        <authorList>
            <person name="Varghese N."/>
            <person name="Submissions S."/>
        </authorList>
    </citation>
    <scope>NUCLEOTIDE SEQUENCE [LARGE SCALE GENOMIC DNA]</scope>
    <source>
        <strain evidence="3">DSM 23313</strain>
    </source>
</reference>
<evidence type="ECO:0008006" key="4">
    <source>
        <dbReference type="Google" id="ProtNLM"/>
    </source>
</evidence>
<accession>A0A1G8DHE8</accession>
<proteinExistence type="predicted"/>
<feature type="signal peptide" evidence="1">
    <location>
        <begin position="1"/>
        <end position="20"/>
    </location>
</feature>
<dbReference type="RefSeq" id="WP_090407141.1">
    <property type="nucleotide sequence ID" value="NZ_FNDQ01000007.1"/>
</dbReference>
<dbReference type="STRING" id="702745.SAMN05421818_10717"/>
<gene>
    <name evidence="2" type="ORF">SAMN05421818_10717</name>
</gene>
<feature type="chain" id="PRO_5017208151" description="Lipocalin-like domain-containing protein" evidence="1">
    <location>
        <begin position="21"/>
        <end position="166"/>
    </location>
</feature>
<evidence type="ECO:0000313" key="3">
    <source>
        <dbReference type="Proteomes" id="UP000243588"/>
    </source>
</evidence>
<keyword evidence="3" id="KW-1185">Reference proteome</keyword>
<evidence type="ECO:0000256" key="1">
    <source>
        <dbReference type="SAM" id="SignalP"/>
    </source>
</evidence>
<dbReference type="Proteomes" id="UP000243588">
    <property type="component" value="Unassembled WGS sequence"/>
</dbReference>
<name>A0A1G8DHE8_9FLAO</name>